<dbReference type="Proteomes" id="UP001189429">
    <property type="component" value="Unassembled WGS sequence"/>
</dbReference>
<evidence type="ECO:0008006" key="4">
    <source>
        <dbReference type="Google" id="ProtNLM"/>
    </source>
</evidence>
<accession>A0ABN9UAV2</accession>
<evidence type="ECO:0000313" key="2">
    <source>
        <dbReference type="EMBL" id="CAK0856451.1"/>
    </source>
</evidence>
<evidence type="ECO:0000256" key="1">
    <source>
        <dbReference type="SAM" id="MobiDB-lite"/>
    </source>
</evidence>
<comment type="caution">
    <text evidence="2">The sequence shown here is derived from an EMBL/GenBank/DDBJ whole genome shotgun (WGS) entry which is preliminary data.</text>
</comment>
<protein>
    <recommendedName>
        <fullName evidence="4">Secreted protein</fullName>
    </recommendedName>
</protein>
<feature type="region of interest" description="Disordered" evidence="1">
    <location>
        <begin position="73"/>
        <end position="92"/>
    </location>
</feature>
<evidence type="ECO:0000313" key="3">
    <source>
        <dbReference type="Proteomes" id="UP001189429"/>
    </source>
</evidence>
<organism evidence="2 3">
    <name type="scientific">Prorocentrum cordatum</name>
    <dbReference type="NCBI Taxonomy" id="2364126"/>
    <lineage>
        <taxon>Eukaryota</taxon>
        <taxon>Sar</taxon>
        <taxon>Alveolata</taxon>
        <taxon>Dinophyceae</taxon>
        <taxon>Prorocentrales</taxon>
        <taxon>Prorocentraceae</taxon>
        <taxon>Prorocentrum</taxon>
    </lineage>
</organism>
<sequence>MSWRGQRVFWCWTRLGRKLQRSCSCNRGLFFTLVRVSGWPRFSRPRSEGAISEPHYVFESDYRLVESLQSPPPLSSPIAGTANGRILGLDPPRRRRSFACSWGEP</sequence>
<dbReference type="EMBL" id="CAUYUJ010015637">
    <property type="protein sequence ID" value="CAK0856451.1"/>
    <property type="molecule type" value="Genomic_DNA"/>
</dbReference>
<name>A0ABN9UAV2_9DINO</name>
<gene>
    <name evidence="2" type="ORF">PCOR1329_LOCUS46844</name>
</gene>
<reference evidence="2" key="1">
    <citation type="submission" date="2023-10" db="EMBL/GenBank/DDBJ databases">
        <authorList>
            <person name="Chen Y."/>
            <person name="Shah S."/>
            <person name="Dougan E. K."/>
            <person name="Thang M."/>
            <person name="Chan C."/>
        </authorList>
    </citation>
    <scope>NUCLEOTIDE SEQUENCE [LARGE SCALE GENOMIC DNA]</scope>
</reference>
<keyword evidence="3" id="KW-1185">Reference proteome</keyword>
<proteinExistence type="predicted"/>